<dbReference type="EMBL" id="AWQS01000040">
    <property type="protein sequence ID" value="EWT06596.1"/>
    <property type="molecule type" value="Genomic_DNA"/>
</dbReference>
<evidence type="ECO:0000313" key="2">
    <source>
        <dbReference type="Proteomes" id="UP000019494"/>
    </source>
</evidence>
<keyword evidence="2" id="KW-1185">Reference proteome</keyword>
<organism evidence="1 2">
    <name type="scientific">Intrasporangium chromatireducens Q5-1</name>
    <dbReference type="NCBI Taxonomy" id="584657"/>
    <lineage>
        <taxon>Bacteria</taxon>
        <taxon>Bacillati</taxon>
        <taxon>Actinomycetota</taxon>
        <taxon>Actinomycetes</taxon>
        <taxon>Micrococcales</taxon>
        <taxon>Intrasporangiaceae</taxon>
        <taxon>Intrasporangium</taxon>
    </lineage>
</organism>
<dbReference type="Proteomes" id="UP000019494">
    <property type="component" value="Unassembled WGS sequence"/>
</dbReference>
<name>W9GK32_9MICO</name>
<accession>W9GK32</accession>
<reference evidence="2" key="1">
    <citation type="submission" date="2013-08" db="EMBL/GenBank/DDBJ databases">
        <title>Intrasporangium oryzae NRRL B-24470.</title>
        <authorList>
            <person name="Liu H."/>
            <person name="Wang G."/>
        </authorList>
    </citation>
    <scope>NUCLEOTIDE SEQUENCE [LARGE SCALE GENOMIC DNA]</scope>
    <source>
        <strain evidence="2">Q5-1</strain>
    </source>
</reference>
<comment type="caution">
    <text evidence="1">The sequence shown here is derived from an EMBL/GenBank/DDBJ whole genome shotgun (WGS) entry which is preliminary data.</text>
</comment>
<evidence type="ECO:0000313" key="1">
    <source>
        <dbReference type="EMBL" id="EWT06596.1"/>
    </source>
</evidence>
<proteinExistence type="predicted"/>
<protein>
    <submittedName>
        <fullName evidence="1">Uncharacterized protein</fullName>
    </submittedName>
</protein>
<dbReference type="RefSeq" id="WP_034715098.1">
    <property type="nucleotide sequence ID" value="NZ_AWQS01000040.1"/>
</dbReference>
<dbReference type="OrthoDB" id="4553542at2"/>
<dbReference type="AlphaFoldDB" id="W9GK32"/>
<sequence>MDTELQVTGLGDHEFLVVLAKDGERVESEFFIYPEVLEELGLTGADEEQVARYTATFLAERQPVIDVPAMVDLDAVVASYGDYADHLRQALDADQRGAAPS</sequence>
<gene>
    <name evidence="1" type="ORF">N864_18770</name>
</gene>